<sequence>MPGIFPRVRGPPKEIPDHLVKYSHAEDKYAFLTYFDTIFVIDDSGSMKGKLWKEAADVLRAITPICTSHDKDGIDLYFLNHRSRNRAPAGKGPHGYYGIDRPQEITALFNSVYPHSGTPTGITLSNILSPYVRRCSADGVENVKPINIIVITDGVASDDPDSIIAQFVGELDRLNAPPHQVGIQFFQVGEDKDAGDDLKMLDDLFGSESGKRDMVDSVTWDEQEHDRKLDPTLPKTLSGDTILKIVLGAVIRRLDKLPTQRPTT</sequence>
<dbReference type="PANTHER" id="PTHR34706:SF1">
    <property type="entry name" value="VWFA DOMAIN-CONTAINING PROTEIN"/>
    <property type="match status" value="1"/>
</dbReference>
<protein>
    <recommendedName>
        <fullName evidence="1">VWFA domain-containing protein</fullName>
    </recommendedName>
</protein>
<dbReference type="InterPro" id="IPR002035">
    <property type="entry name" value="VWF_A"/>
</dbReference>
<dbReference type="InParanoid" id="G9MMF8"/>
<feature type="domain" description="VWFA" evidence="1">
    <location>
        <begin position="36"/>
        <end position="237"/>
    </location>
</feature>
<dbReference type="STRING" id="413071.G9MMF8"/>
<dbReference type="Gene3D" id="3.40.50.410">
    <property type="entry name" value="von Willebrand factor, type A domain"/>
    <property type="match status" value="1"/>
</dbReference>
<dbReference type="VEuPathDB" id="FungiDB:TRIVIDRAFT_30642"/>
<evidence type="ECO:0000313" key="2">
    <source>
        <dbReference type="EMBL" id="EHK24527.1"/>
    </source>
</evidence>
<evidence type="ECO:0000259" key="1">
    <source>
        <dbReference type="PROSITE" id="PS50234"/>
    </source>
</evidence>
<dbReference type="InterPro" id="IPR036465">
    <property type="entry name" value="vWFA_dom_sf"/>
</dbReference>
<keyword evidence="3" id="KW-1185">Reference proteome</keyword>
<dbReference type="Proteomes" id="UP000007115">
    <property type="component" value="Unassembled WGS sequence"/>
</dbReference>
<dbReference type="EMBL" id="ABDF02000004">
    <property type="protein sequence ID" value="EHK24527.1"/>
    <property type="molecule type" value="Genomic_DNA"/>
</dbReference>
<name>G9MMF8_HYPVG</name>
<dbReference type="OrthoDB" id="2142040at2759"/>
<dbReference type="HOGENOM" id="CLU_040578_0_1_1"/>
<dbReference type="SUPFAM" id="SSF53300">
    <property type="entry name" value="vWA-like"/>
    <property type="match status" value="1"/>
</dbReference>
<organism evidence="2 3">
    <name type="scientific">Hypocrea virens (strain Gv29-8 / FGSC 10586)</name>
    <name type="common">Gliocladium virens</name>
    <name type="synonym">Trichoderma virens</name>
    <dbReference type="NCBI Taxonomy" id="413071"/>
    <lineage>
        <taxon>Eukaryota</taxon>
        <taxon>Fungi</taxon>
        <taxon>Dikarya</taxon>
        <taxon>Ascomycota</taxon>
        <taxon>Pezizomycotina</taxon>
        <taxon>Sordariomycetes</taxon>
        <taxon>Hypocreomycetidae</taxon>
        <taxon>Hypocreales</taxon>
        <taxon>Hypocreaceae</taxon>
        <taxon>Trichoderma</taxon>
    </lineage>
</organism>
<dbReference type="PANTHER" id="PTHR34706">
    <property type="entry name" value="SLR1338 PROTEIN"/>
    <property type="match status" value="1"/>
</dbReference>
<dbReference type="OMA" id="VHKKYDR"/>
<accession>G9MMF8</accession>
<gene>
    <name evidence="2" type="ORF">TRIVIDRAFT_30642</name>
</gene>
<evidence type="ECO:0000313" key="3">
    <source>
        <dbReference type="Proteomes" id="UP000007115"/>
    </source>
</evidence>
<dbReference type="PROSITE" id="PS50234">
    <property type="entry name" value="VWFA"/>
    <property type="match status" value="1"/>
</dbReference>
<dbReference type="RefSeq" id="XP_013958730.1">
    <property type="nucleotide sequence ID" value="XM_014103255.1"/>
</dbReference>
<proteinExistence type="predicted"/>
<reference evidence="2 3" key="1">
    <citation type="journal article" date="2011" name="Genome Biol.">
        <title>Comparative genome sequence analysis underscores mycoparasitism as the ancestral life style of Trichoderma.</title>
        <authorList>
            <person name="Kubicek C.P."/>
            <person name="Herrera-Estrella A."/>
            <person name="Seidl-Seiboth V."/>
            <person name="Martinez D.A."/>
            <person name="Druzhinina I.S."/>
            <person name="Thon M."/>
            <person name="Zeilinger S."/>
            <person name="Casas-Flores S."/>
            <person name="Horwitz B.A."/>
            <person name="Mukherjee P.K."/>
            <person name="Mukherjee M."/>
            <person name="Kredics L."/>
            <person name="Alcaraz L.D."/>
            <person name="Aerts A."/>
            <person name="Antal Z."/>
            <person name="Atanasova L."/>
            <person name="Cervantes-Badillo M.G."/>
            <person name="Challacombe J."/>
            <person name="Chertkov O."/>
            <person name="McCluskey K."/>
            <person name="Coulpier F."/>
            <person name="Deshpande N."/>
            <person name="von Doehren H."/>
            <person name="Ebbole D.J."/>
            <person name="Esquivel-Naranjo E.U."/>
            <person name="Fekete E."/>
            <person name="Flipphi M."/>
            <person name="Glaser F."/>
            <person name="Gomez-Rodriguez E.Y."/>
            <person name="Gruber S."/>
            <person name="Han C."/>
            <person name="Henrissat B."/>
            <person name="Hermosa R."/>
            <person name="Hernandez-Onate M."/>
            <person name="Karaffa L."/>
            <person name="Kosti I."/>
            <person name="Le Crom S."/>
            <person name="Lindquist E."/>
            <person name="Lucas S."/>
            <person name="Luebeck M."/>
            <person name="Luebeck P.S."/>
            <person name="Margeot A."/>
            <person name="Metz B."/>
            <person name="Misra M."/>
            <person name="Nevalainen H."/>
            <person name="Omann M."/>
            <person name="Packer N."/>
            <person name="Perrone G."/>
            <person name="Uresti-Rivera E.E."/>
            <person name="Salamov A."/>
            <person name="Schmoll M."/>
            <person name="Seiboth B."/>
            <person name="Shapiro H."/>
            <person name="Sukno S."/>
            <person name="Tamayo-Ramos J.A."/>
            <person name="Tisch D."/>
            <person name="Wiest A."/>
            <person name="Wilkinson H.H."/>
            <person name="Zhang M."/>
            <person name="Coutinho P.M."/>
            <person name="Kenerley C.M."/>
            <person name="Monte E."/>
            <person name="Baker S.E."/>
            <person name="Grigoriev I.V."/>
        </authorList>
    </citation>
    <scope>NUCLEOTIDE SEQUENCE [LARGE SCALE GENOMIC DNA]</scope>
    <source>
        <strain evidence="3">Gv29-8 / FGSC 10586</strain>
    </source>
</reference>
<dbReference type="eggNOG" id="ENOG502S247">
    <property type="taxonomic scope" value="Eukaryota"/>
</dbReference>
<dbReference type="GeneID" id="25792901"/>
<dbReference type="AlphaFoldDB" id="G9MMF8"/>
<comment type="caution">
    <text evidence="2">The sequence shown here is derived from an EMBL/GenBank/DDBJ whole genome shotgun (WGS) entry which is preliminary data.</text>
</comment>